<dbReference type="PANTHER" id="PTHR13146">
    <property type="match status" value="1"/>
</dbReference>
<comment type="subcellular location">
    <subcellularLocation>
        <location evidence="1">Membrane</location>
        <topology evidence="1">Multi-pass membrane protein</topology>
    </subcellularLocation>
</comment>
<gene>
    <name evidence="7" type="ORF">FOMPIDRAFT_134312</name>
</gene>
<feature type="transmembrane region" description="Helical" evidence="6">
    <location>
        <begin position="357"/>
        <end position="379"/>
    </location>
</feature>
<keyword evidence="4 6" id="KW-0472">Membrane</keyword>
<evidence type="ECO:0000313" key="8">
    <source>
        <dbReference type="Proteomes" id="UP000015241"/>
    </source>
</evidence>
<evidence type="ECO:0000313" key="7">
    <source>
        <dbReference type="EMBL" id="EPT05843.1"/>
    </source>
</evidence>
<dbReference type="EMBL" id="KE504122">
    <property type="protein sequence ID" value="EPT05843.1"/>
    <property type="molecule type" value="Genomic_DNA"/>
</dbReference>
<evidence type="ECO:0000256" key="1">
    <source>
        <dbReference type="ARBA" id="ARBA00004141"/>
    </source>
</evidence>
<dbReference type="SUPFAM" id="SSF103481">
    <property type="entry name" value="Multidrug resistance efflux transporter EmrE"/>
    <property type="match status" value="1"/>
</dbReference>
<organism evidence="7 8">
    <name type="scientific">Fomitopsis schrenkii</name>
    <name type="common">Brown rot fungus</name>
    <dbReference type="NCBI Taxonomy" id="2126942"/>
    <lineage>
        <taxon>Eukaryota</taxon>
        <taxon>Fungi</taxon>
        <taxon>Dikarya</taxon>
        <taxon>Basidiomycota</taxon>
        <taxon>Agaricomycotina</taxon>
        <taxon>Agaricomycetes</taxon>
        <taxon>Polyporales</taxon>
        <taxon>Fomitopsis</taxon>
    </lineage>
</organism>
<dbReference type="AlphaFoldDB" id="S8ENY9"/>
<dbReference type="HOGENOM" id="CLU_025028_3_1_1"/>
<dbReference type="STRING" id="743788.S8ENY9"/>
<dbReference type="Proteomes" id="UP000015241">
    <property type="component" value="Unassembled WGS sequence"/>
</dbReference>
<dbReference type="FunCoup" id="S8ENY9">
    <property type="interactions" value="105"/>
</dbReference>
<dbReference type="GO" id="GO:0016020">
    <property type="term" value="C:membrane"/>
    <property type="evidence" value="ECO:0007669"/>
    <property type="project" value="UniProtKB-SubCell"/>
</dbReference>
<evidence type="ECO:0008006" key="9">
    <source>
        <dbReference type="Google" id="ProtNLM"/>
    </source>
</evidence>
<evidence type="ECO:0000256" key="4">
    <source>
        <dbReference type="ARBA" id="ARBA00023136"/>
    </source>
</evidence>
<name>S8ENY9_FOMSC</name>
<dbReference type="OrthoDB" id="408493at2759"/>
<evidence type="ECO:0000256" key="2">
    <source>
        <dbReference type="ARBA" id="ARBA00022692"/>
    </source>
</evidence>
<dbReference type="PIRSF" id="PIRSF036436">
    <property type="entry name" value="UCP036436"/>
    <property type="match status" value="1"/>
</dbReference>
<proteinExistence type="predicted"/>
<dbReference type="PANTHER" id="PTHR13146:SF0">
    <property type="entry name" value="SOLUTE CARRIER FAMILY 35 MEMBER F6"/>
    <property type="match status" value="1"/>
</dbReference>
<keyword evidence="2 6" id="KW-0812">Transmembrane</keyword>
<reference evidence="7 8" key="1">
    <citation type="journal article" date="2012" name="Science">
        <title>The Paleozoic origin of enzymatic lignin decomposition reconstructed from 31 fungal genomes.</title>
        <authorList>
            <person name="Floudas D."/>
            <person name="Binder M."/>
            <person name="Riley R."/>
            <person name="Barry K."/>
            <person name="Blanchette R.A."/>
            <person name="Henrissat B."/>
            <person name="Martinez A.T."/>
            <person name="Otillar R."/>
            <person name="Spatafora J.W."/>
            <person name="Yadav J.S."/>
            <person name="Aerts A."/>
            <person name="Benoit I."/>
            <person name="Boyd A."/>
            <person name="Carlson A."/>
            <person name="Copeland A."/>
            <person name="Coutinho P.M."/>
            <person name="de Vries R.P."/>
            <person name="Ferreira P."/>
            <person name="Findley K."/>
            <person name="Foster B."/>
            <person name="Gaskell J."/>
            <person name="Glotzer D."/>
            <person name="Gorecki P."/>
            <person name="Heitman J."/>
            <person name="Hesse C."/>
            <person name="Hori C."/>
            <person name="Igarashi K."/>
            <person name="Jurgens J.A."/>
            <person name="Kallen N."/>
            <person name="Kersten P."/>
            <person name="Kohler A."/>
            <person name="Kuees U."/>
            <person name="Kumar T.K.A."/>
            <person name="Kuo A."/>
            <person name="LaButti K."/>
            <person name="Larrondo L.F."/>
            <person name="Lindquist E."/>
            <person name="Ling A."/>
            <person name="Lombard V."/>
            <person name="Lucas S."/>
            <person name="Lundell T."/>
            <person name="Martin R."/>
            <person name="McLaughlin D.J."/>
            <person name="Morgenstern I."/>
            <person name="Morin E."/>
            <person name="Murat C."/>
            <person name="Nagy L.G."/>
            <person name="Nolan M."/>
            <person name="Ohm R.A."/>
            <person name="Patyshakuliyeva A."/>
            <person name="Rokas A."/>
            <person name="Ruiz-Duenas F.J."/>
            <person name="Sabat G."/>
            <person name="Salamov A."/>
            <person name="Samejima M."/>
            <person name="Schmutz J."/>
            <person name="Slot J.C."/>
            <person name="St John F."/>
            <person name="Stenlid J."/>
            <person name="Sun H."/>
            <person name="Sun S."/>
            <person name="Syed K."/>
            <person name="Tsang A."/>
            <person name="Wiebenga A."/>
            <person name="Young D."/>
            <person name="Pisabarro A."/>
            <person name="Eastwood D.C."/>
            <person name="Martin F."/>
            <person name="Cullen D."/>
            <person name="Grigoriev I.V."/>
            <person name="Hibbett D.S."/>
        </authorList>
    </citation>
    <scope>NUCLEOTIDE SEQUENCE</scope>
    <source>
        <strain evidence="8">FP-58527</strain>
    </source>
</reference>
<evidence type="ECO:0000256" key="3">
    <source>
        <dbReference type="ARBA" id="ARBA00022989"/>
    </source>
</evidence>
<evidence type="ECO:0000256" key="6">
    <source>
        <dbReference type="SAM" id="Phobius"/>
    </source>
</evidence>
<feature type="transmembrane region" description="Helical" evidence="6">
    <location>
        <begin position="302"/>
        <end position="322"/>
    </location>
</feature>
<keyword evidence="3 6" id="KW-1133">Transmembrane helix</keyword>
<accession>S8ENY9</accession>
<dbReference type="eggNOG" id="KOG3912">
    <property type="taxonomic scope" value="Eukaryota"/>
</dbReference>
<evidence type="ECO:0000256" key="5">
    <source>
        <dbReference type="SAM" id="MobiDB-lite"/>
    </source>
</evidence>
<protein>
    <recommendedName>
        <fullName evidence="9">EamA domain-containing protein</fullName>
    </recommendedName>
</protein>
<keyword evidence="8" id="KW-1185">Reference proteome</keyword>
<feature type="compositionally biased region" description="Basic and acidic residues" evidence="5">
    <location>
        <begin position="436"/>
        <end position="451"/>
    </location>
</feature>
<dbReference type="InterPro" id="IPR012404">
    <property type="entry name" value="UCP036436"/>
</dbReference>
<feature type="transmembrane region" description="Helical" evidence="6">
    <location>
        <begin position="256"/>
        <end position="282"/>
    </location>
</feature>
<feature type="transmembrane region" description="Helical" evidence="6">
    <location>
        <begin position="137"/>
        <end position="157"/>
    </location>
</feature>
<feature type="region of interest" description="Disordered" evidence="5">
    <location>
        <begin position="427"/>
        <end position="451"/>
    </location>
</feature>
<dbReference type="InterPro" id="IPR037185">
    <property type="entry name" value="EmrE-like"/>
</dbReference>
<feature type="transmembrane region" description="Helical" evidence="6">
    <location>
        <begin position="110"/>
        <end position="131"/>
    </location>
</feature>
<sequence length="451" mass="49961">MPSLYVPILVAGMLITGSSNSLWSKWQDMQCVENCNDPNPARHVLYEQPVWQTLQMFLGEMLCFLPVIYSWLAYKRSQSPVQLPAEEEEEPAAGSKAQIAVEHLHGWKVLFLWFPAACDLTGTTLMNVGLLYTPVSIYQMTRGALVLFVGVLSVIFLRRRLWLYQWMSLLTVMIGISLVGYSGSLIKDAVKEDAGLVGLLRSSVHVLGDLPPPEPSKEPEVTKVLVGVFFILFAQVFTATQFVIEEKIMARYSVAPLVAVGWEGLFGALTIVLAMPLLARYSQVSPFFDLPRGWHQMIDTPTVLWSGVAIAFSISLFNFFGLSVTRHVSATVRSLTDTCRTLSIWVVSLGLGWERLVWPISVLQVVGFGLLVYGTFMFNSLVKLPAFMRPAVETAPIPSELIEDAEENRALLSEHVLDETAALPADLGQSGFDALPPHEHPAGAEPEPTRR</sequence>
<feature type="transmembrane region" description="Helical" evidence="6">
    <location>
        <begin position="169"/>
        <end position="186"/>
    </location>
</feature>
<dbReference type="InParanoid" id="S8ENY9"/>
<feature type="transmembrane region" description="Helical" evidence="6">
    <location>
        <begin position="224"/>
        <end position="244"/>
    </location>
</feature>